<feature type="repeat" description="TPR" evidence="1">
    <location>
        <begin position="112"/>
        <end position="145"/>
    </location>
</feature>
<dbReference type="Proteomes" id="UP000657200">
    <property type="component" value="Unassembled WGS sequence"/>
</dbReference>
<organism evidence="2 4">
    <name type="scientific">Acetobacter ghanensis</name>
    <dbReference type="NCBI Taxonomy" id="431306"/>
    <lineage>
        <taxon>Bacteria</taxon>
        <taxon>Pseudomonadati</taxon>
        <taxon>Pseudomonadota</taxon>
        <taxon>Alphaproteobacteria</taxon>
        <taxon>Acetobacterales</taxon>
        <taxon>Acetobacteraceae</taxon>
        <taxon>Acetobacter</taxon>
    </lineage>
</organism>
<dbReference type="Gene3D" id="3.40.50.2000">
    <property type="entry name" value="Glycogen Phosphorylase B"/>
    <property type="match status" value="1"/>
</dbReference>
<sequence length="629" mass="67564">MDGKKEAPASVLPPAEAALALLAQGDAEQAESLLRAHLRLNPKDAQGWHAMACVARAGGNATAAVALAGRAVALAPEPFFHITLALALLELGHVEQARAAANVAVLSTPTDPRAHDAMARIMEQMGRLPDAERALKKALSLRPLELERHMALAAFLARCGRVAEAVTVSARAVALEGNAVMAHNLHAMILEQAGRMAQAEPHFGVVARAMPDNPQALANHGAALFAQHRYEEAENILHASATLAPDVAETRTNLGLVLMAQGRLHGAERELGAAYRLREQDARLALNYGTVLQDLGRTQEAEVLFKQAMQRATTVQDKARATLDLASLCLSLGRFVEGWALFEARRDLLPPPVGVSSLPEWDGDVTAKTVLLYAEQGLGDSLQFLRYVGLAAQKARIMLLVPEALRSFVNCPLPVWSGRVQLCTPAQVGEAEVCCSLLSLPHRLGVVKPFAWQPDTALFAEHIMPGRKAELRVGLCWAGNPRYQFDRRRSIAPALLAPLAGVKGVRFQALQPSADLLEVPMPIAPLPEGDLLATAKLVAGLDVVVSVDTMVVHLAGLLGKPTLLLDRYGGDWRWARGSIAQAQPAGALARSLWYPSVQIVRQPAPVEEKPSWQHPLAVAAHWLAQAAEE</sequence>
<dbReference type="InterPro" id="IPR052943">
    <property type="entry name" value="TMTC_O-mannosyl-trnsfr"/>
</dbReference>
<dbReference type="OrthoDB" id="9778733at2"/>
<gene>
    <name evidence="2" type="ORF">AGA_2077</name>
    <name evidence="3" type="ORF">GOB80_05890</name>
</gene>
<dbReference type="EMBL" id="WOTE01000002">
    <property type="protein sequence ID" value="NHO39224.1"/>
    <property type="molecule type" value="Genomic_DNA"/>
</dbReference>
<dbReference type="PANTHER" id="PTHR44809:SF1">
    <property type="entry name" value="PROTEIN O-MANNOSYL-TRANSFERASE TMTC1"/>
    <property type="match status" value="1"/>
</dbReference>
<dbReference type="PROSITE" id="PS50005">
    <property type="entry name" value="TPR"/>
    <property type="match status" value="1"/>
</dbReference>
<accession>A0A0U5F4Q8</accession>
<evidence type="ECO:0000313" key="4">
    <source>
        <dbReference type="Proteomes" id="UP000068250"/>
    </source>
</evidence>
<dbReference type="PATRIC" id="fig|431306.5.peg.2142"/>
<dbReference type="Gene3D" id="1.25.40.10">
    <property type="entry name" value="Tetratricopeptide repeat domain"/>
    <property type="match status" value="2"/>
</dbReference>
<dbReference type="SUPFAM" id="SSF53756">
    <property type="entry name" value="UDP-Glycosyltransferase/glycogen phosphorylase"/>
    <property type="match status" value="1"/>
</dbReference>
<dbReference type="RefSeq" id="WP_059024135.1">
    <property type="nucleotide sequence ID" value="NZ_LN609302.1"/>
</dbReference>
<dbReference type="AlphaFoldDB" id="A0A0U5F4Q8"/>
<dbReference type="SMART" id="SM00028">
    <property type="entry name" value="TPR"/>
    <property type="match status" value="6"/>
</dbReference>
<keyword evidence="5" id="KW-1185">Reference proteome</keyword>
<reference evidence="4" key="2">
    <citation type="submission" date="2014-09" db="EMBL/GenBank/DDBJ databases">
        <authorList>
            <person name="Illeghems K.G."/>
        </authorList>
    </citation>
    <scope>NUCLEOTIDE SEQUENCE [LARGE SCALE GENOMIC DNA]</scope>
    <source>
        <strain evidence="4">LMG 23848T</strain>
    </source>
</reference>
<dbReference type="STRING" id="431306.AGA_2077"/>
<dbReference type="Pfam" id="PF14559">
    <property type="entry name" value="TPR_19"/>
    <property type="match status" value="2"/>
</dbReference>
<evidence type="ECO:0000313" key="5">
    <source>
        <dbReference type="Proteomes" id="UP000657200"/>
    </source>
</evidence>
<evidence type="ECO:0000256" key="1">
    <source>
        <dbReference type="PROSITE-ProRule" id="PRU00339"/>
    </source>
</evidence>
<dbReference type="PANTHER" id="PTHR44809">
    <property type="match status" value="1"/>
</dbReference>
<protein>
    <submittedName>
        <fullName evidence="2">TPR repeat-containing protein</fullName>
    </submittedName>
    <submittedName>
        <fullName evidence="3">Tetratricopeptide repeat protein</fullName>
    </submittedName>
</protein>
<dbReference type="SUPFAM" id="SSF48452">
    <property type="entry name" value="TPR-like"/>
    <property type="match status" value="1"/>
</dbReference>
<dbReference type="InterPro" id="IPR011990">
    <property type="entry name" value="TPR-like_helical_dom_sf"/>
</dbReference>
<proteinExistence type="predicted"/>
<evidence type="ECO:0000313" key="2">
    <source>
        <dbReference type="EMBL" id="CEF56593.1"/>
    </source>
</evidence>
<evidence type="ECO:0000313" key="3">
    <source>
        <dbReference type="EMBL" id="NHO39224.1"/>
    </source>
</evidence>
<dbReference type="Proteomes" id="UP000068250">
    <property type="component" value="Chromosome I"/>
</dbReference>
<reference evidence="3 5" key="3">
    <citation type="journal article" date="2020" name="Int. J. Syst. Evol. Microbiol.">
        <title>Novel acetic acid bacteria from cider fermentations: Acetobacter conturbans sp. nov. and Acetobacter fallax sp. nov.</title>
        <authorList>
            <person name="Sombolestani A.S."/>
            <person name="Cleenwerck I."/>
            <person name="Cnockaert M."/>
            <person name="Borremans W."/>
            <person name="Wieme A.D."/>
            <person name="De Vuyst L."/>
            <person name="Vandamme P."/>
        </authorList>
    </citation>
    <scope>NUCLEOTIDE SEQUENCE [LARGE SCALE GENOMIC DNA]</scope>
    <source>
        <strain evidence="3 5">LMG 23848</strain>
    </source>
</reference>
<keyword evidence="1" id="KW-0802">TPR repeat</keyword>
<name>A0A0U5F4Q8_9PROT</name>
<dbReference type="InterPro" id="IPR019734">
    <property type="entry name" value="TPR_rpt"/>
</dbReference>
<dbReference type="EMBL" id="LN609302">
    <property type="protein sequence ID" value="CEF56593.1"/>
    <property type="molecule type" value="Genomic_DNA"/>
</dbReference>
<dbReference type="Pfam" id="PF13432">
    <property type="entry name" value="TPR_16"/>
    <property type="match status" value="2"/>
</dbReference>
<reference evidence="2" key="1">
    <citation type="submission" date="2014-09" db="EMBL/GenBank/DDBJ databases">
        <authorList>
            <person name="Magalhaes I.L.F."/>
            <person name="Oliveira U."/>
            <person name="Santos F.R."/>
            <person name="Vidigal T.H.D.A."/>
            <person name="Brescovit A.D."/>
            <person name="Santos A.J."/>
        </authorList>
    </citation>
    <scope>NUCLEOTIDE SEQUENCE</scope>
    <source>
        <strain evidence="2">LMG 23848T</strain>
    </source>
</reference>